<comment type="miscellaneous">
    <text evidence="8">The reaction proceeds by a bi uni uni bi ping pong mechanism.</text>
</comment>
<dbReference type="InterPro" id="IPR003721">
    <property type="entry name" value="Pantoate_ligase"/>
</dbReference>
<dbReference type="GO" id="GO:0004592">
    <property type="term" value="F:pantoate-beta-alanine ligase activity"/>
    <property type="evidence" value="ECO:0007669"/>
    <property type="project" value="UniProtKB-EC"/>
</dbReference>
<comment type="function">
    <text evidence="8">Catalyzes the condensation of pantoate with beta-alanine in an ATP-dependent reaction via a pantoyl-adenylate intermediate.</text>
</comment>
<dbReference type="EMBL" id="JBEPSJ010000005">
    <property type="protein sequence ID" value="MET4584037.1"/>
    <property type="molecule type" value="Genomic_DNA"/>
</dbReference>
<sequence length="279" mass="29915">MSVTVVETIAELRAALEGRTVALVPTMGALHDGHLALVNRAAELADTVVVSIFVNPLQFGPNEDLDKYPRTLADDLVKLDAAGVEFVFAPSVDEMYPTGPSQTRVTAGQVGTLFEGRSRPGHFDGMLTVVAKLLGIVRPASVLFGQKDAQQVFLVQRMVADLDVATSVEVVPTVREQNGLALSSRNRYLDEREKRAALALSTALEAAQSSGDRGIDAVLAAAQSVLMGENLVRLDYLSVVNPATFLPVDDDYRGRARVLIAARVGETRLIDNELIHLGG</sequence>
<reference evidence="9 10" key="1">
    <citation type="submission" date="2024-06" db="EMBL/GenBank/DDBJ databases">
        <title>Sorghum-associated microbial communities from plants grown in Nebraska, USA.</title>
        <authorList>
            <person name="Schachtman D."/>
        </authorList>
    </citation>
    <scope>NUCLEOTIDE SEQUENCE [LARGE SCALE GENOMIC DNA]</scope>
    <source>
        <strain evidence="9 10">2857</strain>
    </source>
</reference>
<feature type="binding site" evidence="8">
    <location>
        <begin position="27"/>
        <end position="34"/>
    </location>
    <ligand>
        <name>ATP</name>
        <dbReference type="ChEBI" id="CHEBI:30616"/>
    </ligand>
</feature>
<feature type="active site" description="Proton donor" evidence="8">
    <location>
        <position position="34"/>
    </location>
</feature>
<keyword evidence="10" id="KW-1185">Reference proteome</keyword>
<dbReference type="CDD" id="cd00560">
    <property type="entry name" value="PanC"/>
    <property type="match status" value="1"/>
</dbReference>
<evidence type="ECO:0000256" key="3">
    <source>
        <dbReference type="ARBA" id="ARBA00022598"/>
    </source>
</evidence>
<feature type="binding site" evidence="8">
    <location>
        <position position="58"/>
    </location>
    <ligand>
        <name>(R)-pantoate</name>
        <dbReference type="ChEBI" id="CHEBI:15980"/>
    </ligand>
</feature>
<comment type="pathway">
    <text evidence="1 8">Cofactor biosynthesis; (R)-pantothenate biosynthesis; (R)-pantothenate from (R)-pantoate and beta-alanine: step 1/1.</text>
</comment>
<comment type="subunit">
    <text evidence="8">Homodimer.</text>
</comment>
<dbReference type="PANTHER" id="PTHR21299:SF1">
    <property type="entry name" value="PANTOATE--BETA-ALANINE LIGASE"/>
    <property type="match status" value="1"/>
</dbReference>
<dbReference type="Gene3D" id="3.30.1300.10">
    <property type="entry name" value="Pantoate-beta-alanine ligase, C-terminal domain"/>
    <property type="match status" value="1"/>
</dbReference>
<dbReference type="InterPro" id="IPR014729">
    <property type="entry name" value="Rossmann-like_a/b/a_fold"/>
</dbReference>
<evidence type="ECO:0000256" key="5">
    <source>
        <dbReference type="ARBA" id="ARBA00022741"/>
    </source>
</evidence>
<feature type="binding site" evidence="8">
    <location>
        <position position="151"/>
    </location>
    <ligand>
        <name>(R)-pantoate</name>
        <dbReference type="ChEBI" id="CHEBI:15980"/>
    </ligand>
</feature>
<evidence type="ECO:0000256" key="8">
    <source>
        <dbReference type="HAMAP-Rule" id="MF_00158"/>
    </source>
</evidence>
<evidence type="ECO:0000256" key="6">
    <source>
        <dbReference type="ARBA" id="ARBA00022840"/>
    </source>
</evidence>
<comment type="catalytic activity">
    <reaction evidence="7 8">
        <text>(R)-pantoate + beta-alanine + ATP = (R)-pantothenate + AMP + diphosphate + H(+)</text>
        <dbReference type="Rhea" id="RHEA:10912"/>
        <dbReference type="ChEBI" id="CHEBI:15378"/>
        <dbReference type="ChEBI" id="CHEBI:15980"/>
        <dbReference type="ChEBI" id="CHEBI:29032"/>
        <dbReference type="ChEBI" id="CHEBI:30616"/>
        <dbReference type="ChEBI" id="CHEBI:33019"/>
        <dbReference type="ChEBI" id="CHEBI:57966"/>
        <dbReference type="ChEBI" id="CHEBI:456215"/>
        <dbReference type="EC" id="6.3.2.1"/>
    </reaction>
</comment>
<keyword evidence="5 8" id="KW-0547">Nucleotide-binding</keyword>
<dbReference type="InterPro" id="IPR042176">
    <property type="entry name" value="Pantoate_ligase_C"/>
</dbReference>
<dbReference type="Pfam" id="PF02569">
    <property type="entry name" value="Pantoate_ligase"/>
    <property type="match status" value="1"/>
</dbReference>
<accession>A0ABV2QUB8</accession>
<evidence type="ECO:0000256" key="2">
    <source>
        <dbReference type="ARBA" id="ARBA00009256"/>
    </source>
</evidence>
<dbReference type="Proteomes" id="UP001549257">
    <property type="component" value="Unassembled WGS sequence"/>
</dbReference>
<feature type="binding site" evidence="8">
    <location>
        <position position="174"/>
    </location>
    <ligand>
        <name>ATP</name>
        <dbReference type="ChEBI" id="CHEBI:30616"/>
    </ligand>
</feature>
<dbReference type="NCBIfam" id="TIGR00018">
    <property type="entry name" value="panC"/>
    <property type="match status" value="1"/>
</dbReference>
<feature type="binding site" evidence="8">
    <location>
        <begin position="182"/>
        <end position="185"/>
    </location>
    <ligand>
        <name>ATP</name>
        <dbReference type="ChEBI" id="CHEBI:30616"/>
    </ligand>
</feature>
<name>A0ABV2QUB8_9MICO</name>
<comment type="caution">
    <text evidence="9">The sequence shown here is derived from an EMBL/GenBank/DDBJ whole genome shotgun (WGS) entry which is preliminary data.</text>
</comment>
<dbReference type="EC" id="6.3.2.1" evidence="8"/>
<dbReference type="NCBIfam" id="TIGR00125">
    <property type="entry name" value="cyt_tran_rel"/>
    <property type="match status" value="1"/>
</dbReference>
<protein>
    <recommendedName>
        <fullName evidence="8">Pantothenate synthetase</fullName>
        <shortName evidence="8">PS</shortName>
        <ecNumber evidence="8">6.3.2.1</ecNumber>
    </recommendedName>
    <alternativeName>
        <fullName evidence="8">Pantoate--beta-alanine ligase</fullName>
    </alternativeName>
    <alternativeName>
        <fullName evidence="8">Pantoate-activating enzyme</fullName>
    </alternativeName>
</protein>
<keyword evidence="4 8" id="KW-0566">Pantothenate biosynthesis</keyword>
<feature type="binding site" evidence="8">
    <location>
        <begin position="145"/>
        <end position="148"/>
    </location>
    <ligand>
        <name>ATP</name>
        <dbReference type="ChEBI" id="CHEBI:30616"/>
    </ligand>
</feature>
<dbReference type="RefSeq" id="WP_354026195.1">
    <property type="nucleotide sequence ID" value="NZ_JBEPSJ010000005.1"/>
</dbReference>
<gene>
    <name evidence="8" type="primary">panC</name>
    <name evidence="9" type="ORF">ABIE21_003568</name>
</gene>
<organism evidence="9 10">
    <name type="scientific">Conyzicola nivalis</name>
    <dbReference type="NCBI Taxonomy" id="1477021"/>
    <lineage>
        <taxon>Bacteria</taxon>
        <taxon>Bacillati</taxon>
        <taxon>Actinomycetota</taxon>
        <taxon>Actinomycetes</taxon>
        <taxon>Micrococcales</taxon>
        <taxon>Microbacteriaceae</taxon>
        <taxon>Conyzicola</taxon>
    </lineage>
</organism>
<evidence type="ECO:0000256" key="1">
    <source>
        <dbReference type="ARBA" id="ARBA00004990"/>
    </source>
</evidence>
<comment type="subcellular location">
    <subcellularLocation>
        <location evidence="8">Cytoplasm</location>
    </subcellularLocation>
</comment>
<evidence type="ECO:0000313" key="9">
    <source>
        <dbReference type="EMBL" id="MET4584037.1"/>
    </source>
</evidence>
<keyword evidence="6 8" id="KW-0067">ATP-binding</keyword>
<evidence type="ECO:0000313" key="10">
    <source>
        <dbReference type="Proteomes" id="UP001549257"/>
    </source>
</evidence>
<dbReference type="HAMAP" id="MF_00158">
    <property type="entry name" value="PanC"/>
    <property type="match status" value="1"/>
</dbReference>
<dbReference type="Gene3D" id="3.40.50.620">
    <property type="entry name" value="HUPs"/>
    <property type="match status" value="1"/>
</dbReference>
<evidence type="ECO:0000256" key="7">
    <source>
        <dbReference type="ARBA" id="ARBA00048258"/>
    </source>
</evidence>
<keyword evidence="3 8" id="KW-0436">Ligase</keyword>
<dbReference type="PANTHER" id="PTHR21299">
    <property type="entry name" value="CYTIDYLATE KINASE/PANTOATE-BETA-ALANINE LIGASE"/>
    <property type="match status" value="1"/>
</dbReference>
<keyword evidence="8" id="KW-0963">Cytoplasm</keyword>
<proteinExistence type="inferred from homology"/>
<evidence type="ECO:0000256" key="4">
    <source>
        <dbReference type="ARBA" id="ARBA00022655"/>
    </source>
</evidence>
<dbReference type="InterPro" id="IPR004821">
    <property type="entry name" value="Cyt_trans-like"/>
</dbReference>
<dbReference type="SUPFAM" id="SSF52374">
    <property type="entry name" value="Nucleotidylyl transferase"/>
    <property type="match status" value="1"/>
</dbReference>
<feature type="binding site" evidence="8">
    <location>
        <position position="58"/>
    </location>
    <ligand>
        <name>beta-alanine</name>
        <dbReference type="ChEBI" id="CHEBI:57966"/>
    </ligand>
</feature>
<comment type="similarity">
    <text evidence="2 8">Belongs to the pantothenate synthetase family.</text>
</comment>